<organism evidence="2 3">
    <name type="scientific">Ciona savignyi</name>
    <name type="common">Pacific transparent sea squirt</name>
    <dbReference type="NCBI Taxonomy" id="51511"/>
    <lineage>
        <taxon>Eukaryota</taxon>
        <taxon>Metazoa</taxon>
        <taxon>Chordata</taxon>
        <taxon>Tunicata</taxon>
        <taxon>Ascidiacea</taxon>
        <taxon>Phlebobranchia</taxon>
        <taxon>Cionidae</taxon>
        <taxon>Ciona</taxon>
    </lineage>
</organism>
<reference evidence="2" key="3">
    <citation type="submission" date="2025-09" db="UniProtKB">
        <authorList>
            <consortium name="Ensembl"/>
        </authorList>
    </citation>
    <scope>IDENTIFICATION</scope>
</reference>
<evidence type="ECO:0000256" key="1">
    <source>
        <dbReference type="SAM" id="MobiDB-lite"/>
    </source>
</evidence>
<dbReference type="Proteomes" id="UP000007875">
    <property type="component" value="Unassembled WGS sequence"/>
</dbReference>
<protein>
    <submittedName>
        <fullName evidence="2">Uncharacterized protein</fullName>
    </submittedName>
</protein>
<feature type="compositionally biased region" description="Polar residues" evidence="1">
    <location>
        <begin position="52"/>
        <end position="62"/>
    </location>
</feature>
<proteinExistence type="predicted"/>
<reference evidence="3" key="1">
    <citation type="submission" date="2003-08" db="EMBL/GenBank/DDBJ databases">
        <authorList>
            <person name="Birren B."/>
            <person name="Nusbaum C."/>
            <person name="Abebe A."/>
            <person name="Abouelleil A."/>
            <person name="Adekoya E."/>
            <person name="Ait-zahra M."/>
            <person name="Allen N."/>
            <person name="Allen T."/>
            <person name="An P."/>
            <person name="Anderson M."/>
            <person name="Anderson S."/>
            <person name="Arachchi H."/>
            <person name="Armbruster J."/>
            <person name="Bachantsang P."/>
            <person name="Baldwin J."/>
            <person name="Barry A."/>
            <person name="Bayul T."/>
            <person name="Blitshsteyn B."/>
            <person name="Bloom T."/>
            <person name="Blye J."/>
            <person name="Boguslavskiy L."/>
            <person name="Borowsky M."/>
            <person name="Boukhgalter B."/>
            <person name="Brunache A."/>
            <person name="Butler J."/>
            <person name="Calixte N."/>
            <person name="Calvo S."/>
            <person name="Camarata J."/>
            <person name="Campo K."/>
            <person name="Chang J."/>
            <person name="Cheshatsang Y."/>
            <person name="Citroen M."/>
            <person name="Collymore A."/>
            <person name="Considine T."/>
            <person name="Cook A."/>
            <person name="Cooke P."/>
            <person name="Corum B."/>
            <person name="Cuomo C."/>
            <person name="David R."/>
            <person name="Dawoe T."/>
            <person name="Degray S."/>
            <person name="Dodge S."/>
            <person name="Dooley K."/>
            <person name="Dorje P."/>
            <person name="Dorjee K."/>
            <person name="Dorris L."/>
            <person name="Duffey N."/>
            <person name="Dupes A."/>
            <person name="Elkins T."/>
            <person name="Engels R."/>
            <person name="Erickson J."/>
            <person name="Farina A."/>
            <person name="Faro S."/>
            <person name="Ferreira P."/>
            <person name="Fischer H."/>
            <person name="Fitzgerald M."/>
            <person name="Foley K."/>
            <person name="Gage D."/>
            <person name="Galagan J."/>
            <person name="Gearin G."/>
            <person name="Gnerre S."/>
            <person name="Gnirke A."/>
            <person name="Goyette A."/>
            <person name="Graham J."/>
            <person name="Grandbois E."/>
            <person name="Gyaltsen K."/>
            <person name="Hafez N."/>
            <person name="Hagopian D."/>
            <person name="Hagos B."/>
            <person name="Hall J."/>
            <person name="Hatcher B."/>
            <person name="Heller A."/>
            <person name="Higgins H."/>
            <person name="Honan T."/>
            <person name="Horn A."/>
            <person name="Houde N."/>
            <person name="Hughes L."/>
            <person name="Hulme W."/>
            <person name="Husby E."/>
            <person name="Iliev I."/>
            <person name="Jaffe D."/>
            <person name="Jones C."/>
            <person name="Kamal M."/>
            <person name="Kamat A."/>
            <person name="Kamvysselis M."/>
            <person name="Karlsson E."/>
            <person name="Kells C."/>
            <person name="Kieu A."/>
            <person name="Kisner P."/>
            <person name="Kodira C."/>
            <person name="Kulbokas E."/>
            <person name="Labutti K."/>
            <person name="Lama D."/>
            <person name="Landers T."/>
            <person name="Leger J."/>
            <person name="Levine S."/>
            <person name="Lewis D."/>
            <person name="Lewis T."/>
            <person name="Lindblad-toh K."/>
            <person name="Liu X."/>
            <person name="Lokyitsang T."/>
            <person name="Lokyitsang Y."/>
            <person name="Lucien O."/>
            <person name="Lui A."/>
            <person name="Ma L.J."/>
            <person name="Mabbitt R."/>
            <person name="Macdonald J."/>
            <person name="Maclean C."/>
            <person name="Major J."/>
            <person name="Manning J."/>
            <person name="Marabella R."/>
            <person name="Maru K."/>
            <person name="Matthews C."/>
            <person name="Mauceli E."/>
            <person name="Mccarthy M."/>
            <person name="Mcdonough S."/>
            <person name="Mcghee T."/>
            <person name="Meldrim J."/>
            <person name="Meneus L."/>
            <person name="Mesirov J."/>
            <person name="Mihalev A."/>
            <person name="Mihova T."/>
            <person name="Mikkelsen T."/>
            <person name="Mlenga V."/>
            <person name="Moru K."/>
            <person name="Mozes J."/>
            <person name="Mulrain L."/>
            <person name="Munson G."/>
            <person name="Naylor J."/>
            <person name="Newes C."/>
            <person name="Nguyen C."/>
            <person name="Nguyen N."/>
            <person name="Nguyen T."/>
            <person name="Nicol R."/>
            <person name="Nielsen C."/>
            <person name="Nizzari M."/>
            <person name="Norbu C."/>
            <person name="Norbu N."/>
            <person name="O'donnell P."/>
            <person name="Okoawo O."/>
            <person name="O'leary S."/>
            <person name="Omotosho B."/>
            <person name="O'neill K."/>
            <person name="Osman S."/>
            <person name="Parker S."/>
            <person name="Perrin D."/>
            <person name="Phunkhang P."/>
            <person name="Piqani B."/>
            <person name="Purcell S."/>
            <person name="Rachupka T."/>
            <person name="Ramasamy U."/>
            <person name="Rameau R."/>
            <person name="Ray V."/>
            <person name="Raymond C."/>
            <person name="Retta R."/>
            <person name="Richardson S."/>
            <person name="Rise C."/>
            <person name="Rodriguez J."/>
            <person name="Rogers J."/>
            <person name="Rogov P."/>
            <person name="Rutman M."/>
            <person name="Schupbach R."/>
            <person name="Seaman C."/>
            <person name="Settipalli S."/>
            <person name="Sharpe T."/>
            <person name="Sheridan J."/>
            <person name="Sherpa N."/>
            <person name="Shi J."/>
            <person name="Smirnov S."/>
            <person name="Smith C."/>
            <person name="Sougnez C."/>
            <person name="Spencer B."/>
            <person name="Stalker J."/>
            <person name="Stange-thomann N."/>
            <person name="Stavropoulos S."/>
            <person name="Stetson K."/>
            <person name="Stone C."/>
            <person name="Stone S."/>
            <person name="Stubbs M."/>
            <person name="Talamas J."/>
            <person name="Tchuinga P."/>
            <person name="Tenzing P."/>
            <person name="Tesfaye S."/>
            <person name="Theodore J."/>
            <person name="Thoulutsang Y."/>
            <person name="Topham K."/>
            <person name="Towey S."/>
            <person name="Tsamla T."/>
            <person name="Tsomo N."/>
            <person name="Vallee D."/>
            <person name="Vassiliev H."/>
            <person name="Venkataraman V."/>
            <person name="Vinson J."/>
            <person name="Vo A."/>
            <person name="Wade C."/>
            <person name="Wang S."/>
            <person name="Wangchuk T."/>
            <person name="Wangdi T."/>
            <person name="Whittaker C."/>
            <person name="Wilkinson J."/>
            <person name="Wu Y."/>
            <person name="Wyman D."/>
            <person name="Yadav S."/>
            <person name="Yang S."/>
            <person name="Yang X."/>
            <person name="Yeager S."/>
            <person name="Yee E."/>
            <person name="Young G."/>
            <person name="Zainoun J."/>
            <person name="Zembeck L."/>
            <person name="Zimmer A."/>
            <person name="Zody M."/>
            <person name="Lander E."/>
        </authorList>
    </citation>
    <scope>NUCLEOTIDE SEQUENCE [LARGE SCALE GENOMIC DNA]</scope>
</reference>
<name>H2YTT1_CIOSA</name>
<dbReference type="InParanoid" id="H2YTT1"/>
<feature type="compositionally biased region" description="Polar residues" evidence="1">
    <location>
        <begin position="96"/>
        <end position="114"/>
    </location>
</feature>
<dbReference type="Ensembl" id="ENSCSAVT00000008852.1">
    <property type="protein sequence ID" value="ENSCSAVP00000008741.1"/>
    <property type="gene ID" value="ENSCSAVG00000005183.1"/>
</dbReference>
<reference evidence="2" key="2">
    <citation type="submission" date="2025-08" db="UniProtKB">
        <authorList>
            <consortium name="Ensembl"/>
        </authorList>
    </citation>
    <scope>IDENTIFICATION</scope>
</reference>
<accession>H2YTT1</accession>
<evidence type="ECO:0000313" key="2">
    <source>
        <dbReference type="Ensembl" id="ENSCSAVP00000008741.1"/>
    </source>
</evidence>
<dbReference type="AlphaFoldDB" id="H2YTT1"/>
<dbReference type="HOGENOM" id="CLU_2126578_0_0_1"/>
<feature type="region of interest" description="Disordered" evidence="1">
    <location>
        <begin position="76"/>
        <end position="114"/>
    </location>
</feature>
<evidence type="ECO:0000313" key="3">
    <source>
        <dbReference type="Proteomes" id="UP000007875"/>
    </source>
</evidence>
<sequence length="114" mass="12377">MSKGNPPPTNPLFSPMNNINFGTNALFMPVQEQSSAILSPDNDAEEEASFLGQPSMTGTEQPQNVATFTLFSNKIDNETNKSSDPFANLSGVSGKDSFQPQTVFTSEQQQPQLF</sequence>
<keyword evidence="3" id="KW-1185">Reference proteome</keyword>
<feature type="region of interest" description="Disordered" evidence="1">
    <location>
        <begin position="34"/>
        <end position="62"/>
    </location>
</feature>